<keyword evidence="3" id="KW-1015">Disulfide bond</keyword>
<dbReference type="InterPro" id="IPR000034">
    <property type="entry name" value="Laminin_IV"/>
</dbReference>
<accession>A0A7J6RSW6</accession>
<organism evidence="7 8">
    <name type="scientific">Perkinsus olseni</name>
    <name type="common">Perkinsus atlanticus</name>
    <dbReference type="NCBI Taxonomy" id="32597"/>
    <lineage>
        <taxon>Eukaryota</taxon>
        <taxon>Sar</taxon>
        <taxon>Alveolata</taxon>
        <taxon>Perkinsozoa</taxon>
        <taxon>Perkinsea</taxon>
        <taxon>Perkinsida</taxon>
        <taxon>Perkinsidae</taxon>
        <taxon>Perkinsus</taxon>
    </lineage>
</organism>
<dbReference type="AlphaFoldDB" id="A0A7J6RSW6"/>
<evidence type="ECO:0000256" key="2">
    <source>
        <dbReference type="ARBA" id="ARBA00022737"/>
    </source>
</evidence>
<keyword evidence="4" id="KW-0325">Glycoprotein</keyword>
<name>A0A7J6RSW6_PEROL</name>
<gene>
    <name evidence="7" type="ORF">FOZ63_031779</name>
</gene>
<evidence type="ECO:0000256" key="3">
    <source>
        <dbReference type="ARBA" id="ARBA00023157"/>
    </source>
</evidence>
<feature type="domain" description="Laminin IV type A" evidence="6">
    <location>
        <begin position="156"/>
        <end position="292"/>
    </location>
</feature>
<proteinExistence type="predicted"/>
<dbReference type="Proteomes" id="UP000553632">
    <property type="component" value="Unassembled WGS sequence"/>
</dbReference>
<evidence type="ECO:0000256" key="4">
    <source>
        <dbReference type="ARBA" id="ARBA00023180"/>
    </source>
</evidence>
<keyword evidence="8" id="KW-1185">Reference proteome</keyword>
<feature type="region of interest" description="Disordered" evidence="5">
    <location>
        <begin position="330"/>
        <end position="349"/>
    </location>
</feature>
<evidence type="ECO:0000256" key="5">
    <source>
        <dbReference type="SAM" id="MobiDB-lite"/>
    </source>
</evidence>
<feature type="region of interest" description="Disordered" evidence="5">
    <location>
        <begin position="381"/>
        <end position="414"/>
    </location>
</feature>
<keyword evidence="2" id="KW-0677">Repeat</keyword>
<dbReference type="EMBL" id="JABANO010023546">
    <property type="protein sequence ID" value="KAF4723356.1"/>
    <property type="molecule type" value="Genomic_DNA"/>
</dbReference>
<protein>
    <recommendedName>
        <fullName evidence="6">Laminin IV type A domain-containing protein</fullName>
    </recommendedName>
</protein>
<feature type="region of interest" description="Disordered" evidence="5">
    <location>
        <begin position="455"/>
        <end position="529"/>
    </location>
</feature>
<evidence type="ECO:0000259" key="6">
    <source>
        <dbReference type="Pfam" id="PF00052"/>
    </source>
</evidence>
<feature type="compositionally biased region" description="Basic and acidic residues" evidence="5">
    <location>
        <begin position="477"/>
        <end position="495"/>
    </location>
</feature>
<comment type="caution">
    <text evidence="7">The sequence shown here is derived from an EMBL/GenBank/DDBJ whole genome shotgun (WGS) entry which is preliminary data.</text>
</comment>
<dbReference type="Pfam" id="PF00052">
    <property type="entry name" value="Laminin_B"/>
    <property type="match status" value="1"/>
</dbReference>
<sequence>MLPFKVTDAYARVVYVPPLDVADDVEGSWAHIHYTVKEPVAGITSDPGTVTFANGRGFVSSSSFTDSCQGWTIEDNGNKVTAPEHQPFTLGGLDRYCLGYDDIMYTDFSDGSDRVQWKFVSPQYNPFYNLTGSSPASRWTKDPFLPASTVYRAEHMRGAYGGYLSFTVRSTYGDFTSELLNKACIWVTLECAVCNNHRGLRIVRETQVGGLTWDGNEQTVTLRLASGENWKKDPLNLALPLTDGTECEMAAVLWNLSKLKILGDFSKSGEGVAIDDVSISHAYPSMSGTSAVNTPSAFPLECQKGCTCNHYPAVRSIQWLASFFPMEDTVRPSAKEPSEPQVESDGGDCEEVDHRLGELMTLAESKSAALEAALRAIGVDPIPTRPATAHGDTTVQDRGSKHDPSPEVPPQDVTMEILKPREPLEDGHDGMNTECPLLSAGGKWSEFDKLQSASELRKLEEAEEDPSGVDVSSIAPHGRDDAPSFSPPHDDDDHSPLSSPQEDDFAPSDLDAADVPFPKGTPSLVESPGWVGRAPLVARPRLPLQPLPKAKSG</sequence>
<reference evidence="7 8" key="1">
    <citation type="submission" date="2020-04" db="EMBL/GenBank/DDBJ databases">
        <title>Perkinsus olseni comparative genomics.</title>
        <authorList>
            <person name="Bogema D.R."/>
        </authorList>
    </citation>
    <scope>NUCLEOTIDE SEQUENCE [LARGE SCALE GENOMIC DNA]</scope>
    <source>
        <strain evidence="7 8">ATCC PRA-207</strain>
    </source>
</reference>
<keyword evidence="1" id="KW-0732">Signal</keyword>
<evidence type="ECO:0000313" key="8">
    <source>
        <dbReference type="Proteomes" id="UP000553632"/>
    </source>
</evidence>
<evidence type="ECO:0000313" key="7">
    <source>
        <dbReference type="EMBL" id="KAF4723356.1"/>
    </source>
</evidence>
<evidence type="ECO:0000256" key="1">
    <source>
        <dbReference type="ARBA" id="ARBA00022729"/>
    </source>
</evidence>